<gene>
    <name evidence="3" type="ORF">FHS55_000162</name>
</gene>
<feature type="compositionally biased region" description="Pro residues" evidence="1">
    <location>
        <begin position="277"/>
        <end position="287"/>
    </location>
</feature>
<proteinExistence type="predicted"/>
<feature type="region of interest" description="Disordered" evidence="1">
    <location>
        <begin position="185"/>
        <end position="232"/>
    </location>
</feature>
<feature type="compositionally biased region" description="Low complexity" evidence="1">
    <location>
        <begin position="321"/>
        <end position="333"/>
    </location>
</feature>
<accession>A0A839Z5M7</accession>
<evidence type="ECO:0000313" key="3">
    <source>
        <dbReference type="EMBL" id="MBB3769576.1"/>
    </source>
</evidence>
<evidence type="ECO:0000313" key="4">
    <source>
        <dbReference type="Proteomes" id="UP000533469"/>
    </source>
</evidence>
<keyword evidence="2" id="KW-0732">Signal</keyword>
<feature type="chain" id="PRO_5032458946" evidence="2">
    <location>
        <begin position="26"/>
        <end position="362"/>
    </location>
</feature>
<reference evidence="3 4" key="1">
    <citation type="submission" date="2020-08" db="EMBL/GenBank/DDBJ databases">
        <title>Genomic Encyclopedia of Type Strains, Phase IV (KMG-IV): sequencing the most valuable type-strain genomes for metagenomic binning, comparative biology and taxonomic classification.</title>
        <authorList>
            <person name="Goeker M."/>
        </authorList>
    </citation>
    <scope>NUCLEOTIDE SEQUENCE [LARGE SCALE GENOMIC DNA]</scope>
    <source>
        <strain evidence="3 4">DSM 5895</strain>
    </source>
</reference>
<dbReference type="RefSeq" id="WP_183187788.1">
    <property type="nucleotide sequence ID" value="NZ_JACICD010000001.1"/>
</dbReference>
<name>A0A839Z5M7_9HYPH</name>
<feature type="compositionally biased region" description="Low complexity" evidence="1">
    <location>
        <begin position="205"/>
        <end position="225"/>
    </location>
</feature>
<evidence type="ECO:0000256" key="1">
    <source>
        <dbReference type="SAM" id="MobiDB-lite"/>
    </source>
</evidence>
<sequence>MVSVRPSTIALAVAFGLMLVPPALTALPAGFATSAAPSPANPVAASTAPVLAPVSASGGALQVPPAPVLLALLRGTLAAVNQANVTGNYSVLRDLGAPAFRENYNAAELADRFRAWRDNSLDFAAVLLLDAKLARAPAVDADGVLRLVGFFPTTPLRIGFDLGFEAVGGNWRLATISVDARRVDTPPVEVTPADAPPAKTQPVNAPQASAPPAGGAPQGVASSGQKDMSRLSPKPAMVAIATESPAVPTVAAPTVKVMTVRAATDPLLKAGSLDAPAPAPLPVPNPPGTVAKTAEKTATKTGAKDVSAKEAPPKPATRTMPARAAVANGAPPAAKHEPFAMNEPARAPVPFDMGSASGGGLY</sequence>
<protein>
    <submittedName>
        <fullName evidence="3">Uncharacterized protein</fullName>
    </submittedName>
</protein>
<evidence type="ECO:0000256" key="2">
    <source>
        <dbReference type="SAM" id="SignalP"/>
    </source>
</evidence>
<organism evidence="3 4">
    <name type="scientific">Ancylobacter tetraedralis</name>
    <dbReference type="NCBI Taxonomy" id="217068"/>
    <lineage>
        <taxon>Bacteria</taxon>
        <taxon>Pseudomonadati</taxon>
        <taxon>Pseudomonadota</taxon>
        <taxon>Alphaproteobacteria</taxon>
        <taxon>Hyphomicrobiales</taxon>
        <taxon>Xanthobacteraceae</taxon>
        <taxon>Ancylobacter</taxon>
    </lineage>
</organism>
<dbReference type="AlphaFoldDB" id="A0A839Z5M7"/>
<feature type="region of interest" description="Disordered" evidence="1">
    <location>
        <begin position="273"/>
        <end position="362"/>
    </location>
</feature>
<comment type="caution">
    <text evidence="3">The sequence shown here is derived from an EMBL/GenBank/DDBJ whole genome shotgun (WGS) entry which is preliminary data.</text>
</comment>
<dbReference type="Proteomes" id="UP000533469">
    <property type="component" value="Unassembled WGS sequence"/>
</dbReference>
<dbReference type="EMBL" id="JACICD010000001">
    <property type="protein sequence ID" value="MBB3769576.1"/>
    <property type="molecule type" value="Genomic_DNA"/>
</dbReference>
<feature type="signal peptide" evidence="2">
    <location>
        <begin position="1"/>
        <end position="25"/>
    </location>
</feature>
<keyword evidence="4" id="KW-1185">Reference proteome</keyword>
<feature type="compositionally biased region" description="Basic and acidic residues" evidence="1">
    <location>
        <begin position="293"/>
        <end position="312"/>
    </location>
</feature>